<name>A0A1Q5ZYE7_9SPHI</name>
<feature type="domain" description="DinB-like" evidence="1">
    <location>
        <begin position="9"/>
        <end position="144"/>
    </location>
</feature>
<accession>A0A1Q5ZYE7</accession>
<sequence length="152" mass="17501">MNFPIEIIRKTRVNVLKVVDGLTIEQLNKIPEGFNNNIIWNIAHLVAAQQGICYKRAGLPMLIDENYFNAYKPDSKPEVFVDEAGFEYIKHLLVSTIDQFEVDYNKGIFTNYPAWMSRYNLEIANIDEAISFLPFHEGLHTGYMMALKRAIA</sequence>
<dbReference type="OrthoDB" id="4295522at2"/>
<evidence type="ECO:0000259" key="1">
    <source>
        <dbReference type="Pfam" id="PF12867"/>
    </source>
</evidence>
<dbReference type="STRING" id="1302689.RG47T_2247"/>
<dbReference type="AlphaFoldDB" id="A0A1Q5ZYE7"/>
<dbReference type="SUPFAM" id="SSF109854">
    <property type="entry name" value="DinB/YfiT-like putative metalloenzymes"/>
    <property type="match status" value="1"/>
</dbReference>
<protein>
    <recommendedName>
        <fullName evidence="1">DinB-like domain-containing protein</fullName>
    </recommendedName>
</protein>
<organism evidence="2 3">
    <name type="scientific">Mucilaginibacter polytrichastri</name>
    <dbReference type="NCBI Taxonomy" id="1302689"/>
    <lineage>
        <taxon>Bacteria</taxon>
        <taxon>Pseudomonadati</taxon>
        <taxon>Bacteroidota</taxon>
        <taxon>Sphingobacteriia</taxon>
        <taxon>Sphingobacteriales</taxon>
        <taxon>Sphingobacteriaceae</taxon>
        <taxon>Mucilaginibacter</taxon>
    </lineage>
</organism>
<dbReference type="Proteomes" id="UP000186720">
    <property type="component" value="Unassembled WGS sequence"/>
</dbReference>
<proteinExistence type="predicted"/>
<dbReference type="Gene3D" id="1.20.120.450">
    <property type="entry name" value="dinb family like domain"/>
    <property type="match status" value="1"/>
</dbReference>
<dbReference type="RefSeq" id="WP_074489485.1">
    <property type="nucleotide sequence ID" value="NZ_FPAM01000019.1"/>
</dbReference>
<evidence type="ECO:0000313" key="3">
    <source>
        <dbReference type="Proteomes" id="UP000186720"/>
    </source>
</evidence>
<gene>
    <name evidence="2" type="ORF">RG47T_2247</name>
</gene>
<dbReference type="InterPro" id="IPR024775">
    <property type="entry name" value="DinB-like"/>
</dbReference>
<dbReference type="EMBL" id="MPPL01000001">
    <property type="protein sequence ID" value="OKS86790.1"/>
    <property type="molecule type" value="Genomic_DNA"/>
</dbReference>
<comment type="caution">
    <text evidence="2">The sequence shown here is derived from an EMBL/GenBank/DDBJ whole genome shotgun (WGS) entry which is preliminary data.</text>
</comment>
<evidence type="ECO:0000313" key="2">
    <source>
        <dbReference type="EMBL" id="OKS86790.1"/>
    </source>
</evidence>
<keyword evidence="3" id="KW-1185">Reference proteome</keyword>
<reference evidence="2 3" key="1">
    <citation type="submission" date="2016-11" db="EMBL/GenBank/DDBJ databases">
        <title>Whole Genome Sequencing of Mucilaginibacter polytrichastri RG4-7(T) isolated from the moss sample.</title>
        <authorList>
            <person name="Li Y."/>
        </authorList>
    </citation>
    <scope>NUCLEOTIDE SEQUENCE [LARGE SCALE GENOMIC DNA]</scope>
    <source>
        <strain evidence="2 3">RG4-7</strain>
    </source>
</reference>
<dbReference type="InterPro" id="IPR034660">
    <property type="entry name" value="DinB/YfiT-like"/>
</dbReference>
<dbReference type="Pfam" id="PF12867">
    <property type="entry name" value="DinB_2"/>
    <property type="match status" value="1"/>
</dbReference>